<organism evidence="4">
    <name type="scientific">Hydatigena taeniaeformis</name>
    <name type="common">Feline tapeworm</name>
    <name type="synonym">Taenia taeniaeformis</name>
    <dbReference type="NCBI Taxonomy" id="6205"/>
    <lineage>
        <taxon>Eukaryota</taxon>
        <taxon>Metazoa</taxon>
        <taxon>Spiralia</taxon>
        <taxon>Lophotrochozoa</taxon>
        <taxon>Platyhelminthes</taxon>
        <taxon>Cestoda</taxon>
        <taxon>Eucestoda</taxon>
        <taxon>Cyclophyllidea</taxon>
        <taxon>Taeniidae</taxon>
        <taxon>Hydatigera</taxon>
    </lineage>
</organism>
<feature type="region of interest" description="Disordered" evidence="1">
    <location>
        <begin position="426"/>
        <end position="501"/>
    </location>
</feature>
<dbReference type="STRING" id="6205.A0A0R3WRY2"/>
<accession>A0A0R3WRY2</accession>
<dbReference type="Proteomes" id="UP000274429">
    <property type="component" value="Unassembled WGS sequence"/>
</dbReference>
<feature type="compositionally biased region" description="Polar residues" evidence="1">
    <location>
        <begin position="300"/>
        <end position="311"/>
    </location>
</feature>
<dbReference type="EMBL" id="UYWX01002549">
    <property type="protein sequence ID" value="VDM22769.1"/>
    <property type="molecule type" value="Genomic_DNA"/>
</dbReference>
<reference evidence="4" key="1">
    <citation type="submission" date="2017-02" db="UniProtKB">
        <authorList>
            <consortium name="WormBaseParasite"/>
        </authorList>
    </citation>
    <scope>IDENTIFICATION</scope>
</reference>
<feature type="compositionally biased region" description="Low complexity" evidence="1">
    <location>
        <begin position="345"/>
        <end position="355"/>
    </location>
</feature>
<dbReference type="OrthoDB" id="10034757at2759"/>
<feature type="region of interest" description="Disordered" evidence="1">
    <location>
        <begin position="340"/>
        <end position="363"/>
    </location>
</feature>
<feature type="region of interest" description="Disordered" evidence="1">
    <location>
        <begin position="1"/>
        <end position="24"/>
    </location>
</feature>
<feature type="compositionally biased region" description="Low complexity" evidence="1">
    <location>
        <begin position="223"/>
        <end position="236"/>
    </location>
</feature>
<gene>
    <name evidence="2" type="ORF">TTAC_LOCUS3507</name>
</gene>
<feature type="compositionally biased region" description="Acidic residues" evidence="1">
    <location>
        <begin position="285"/>
        <end position="296"/>
    </location>
</feature>
<feature type="region of interest" description="Disordered" evidence="1">
    <location>
        <begin position="114"/>
        <end position="145"/>
    </location>
</feature>
<evidence type="ECO:0000313" key="4">
    <source>
        <dbReference type="WBParaSite" id="TTAC_0000352201-mRNA-1"/>
    </source>
</evidence>
<dbReference type="AlphaFoldDB" id="A0A0R3WRY2"/>
<sequence>MDKAPQNETSTNEDGPSKTSVDETNTVNFSDVNHFFRSCTWPLRVPGRTCKGNRLFRLLNLQCQEGALFSDSDHHRSPGSSRSILSRATQLALRHLDLGSFAPDQLSKVLNKRMPAAASGRSTTAMSENSRLASPPPSELSSISSDEVQSFSRHLALINKCPAYEHSCNLKRSTAVPRNGILSTRSSHRGGHRAASFTFLAEDAPSRKLEDQEISTESGYVVSSATPGASSSGSSSFKRKPNTTRYHQVRIIDNRLKKPADEAALHHARHHISPLDRFSQSYASNDEEDGDEESGQEEQLASSVSASTTKDTMALTAPTSSILVINPTAGGNNGTQKHVILLTGSSDPSPSIPSSEGNELRDVEPPSIPPTLVSLNTGGVHLPSDKRRHSSFVPASINAMVPGKRGGGGTGALKRCNTASSVYSCNAGGEQTPPTPAKSTIKAASVRRHQECEQRRQRASLPFSSRPRHPNSSPGLSRHVISSDEVETDNGGGGIGGNSSRFSTPMEPICVVNLATPVSHIQLAVENLDAFLVTHGPEQEFTLFYSQFCPSVWAYFLAAAISDAHYLFLVG</sequence>
<keyword evidence="3" id="KW-1185">Reference proteome</keyword>
<dbReference type="WBParaSite" id="TTAC_0000352201-mRNA-1">
    <property type="protein sequence ID" value="TTAC_0000352201-mRNA-1"/>
    <property type="gene ID" value="TTAC_0000352201"/>
</dbReference>
<feature type="compositionally biased region" description="Polar residues" evidence="1">
    <location>
        <begin position="120"/>
        <end position="132"/>
    </location>
</feature>
<reference evidence="2 3" key="2">
    <citation type="submission" date="2018-11" db="EMBL/GenBank/DDBJ databases">
        <authorList>
            <consortium name="Pathogen Informatics"/>
        </authorList>
    </citation>
    <scope>NUCLEOTIDE SEQUENCE [LARGE SCALE GENOMIC DNA]</scope>
</reference>
<evidence type="ECO:0000256" key="1">
    <source>
        <dbReference type="SAM" id="MobiDB-lite"/>
    </source>
</evidence>
<name>A0A0R3WRY2_HYDTA</name>
<protein>
    <submittedName>
        <fullName evidence="4">Mucin-5AC</fullName>
    </submittedName>
</protein>
<feature type="compositionally biased region" description="Basic and acidic residues" evidence="1">
    <location>
        <begin position="250"/>
        <end position="265"/>
    </location>
</feature>
<evidence type="ECO:0000313" key="2">
    <source>
        <dbReference type="EMBL" id="VDM22769.1"/>
    </source>
</evidence>
<feature type="region of interest" description="Disordered" evidence="1">
    <location>
        <begin position="205"/>
        <end position="311"/>
    </location>
</feature>
<proteinExistence type="predicted"/>
<evidence type="ECO:0000313" key="3">
    <source>
        <dbReference type="Proteomes" id="UP000274429"/>
    </source>
</evidence>